<comment type="caution">
    <text evidence="2">The sequence shown here is derived from an EMBL/GenBank/DDBJ whole genome shotgun (WGS) entry which is preliminary data.</text>
</comment>
<gene>
    <name evidence="2" type="ORF">H6P81_002207</name>
</gene>
<proteinExistence type="predicted"/>
<organism evidence="2 3">
    <name type="scientific">Aristolochia fimbriata</name>
    <name type="common">White veined hardy Dutchman's pipe vine</name>
    <dbReference type="NCBI Taxonomy" id="158543"/>
    <lineage>
        <taxon>Eukaryota</taxon>
        <taxon>Viridiplantae</taxon>
        <taxon>Streptophyta</taxon>
        <taxon>Embryophyta</taxon>
        <taxon>Tracheophyta</taxon>
        <taxon>Spermatophyta</taxon>
        <taxon>Magnoliopsida</taxon>
        <taxon>Magnoliidae</taxon>
        <taxon>Piperales</taxon>
        <taxon>Aristolochiaceae</taxon>
        <taxon>Aristolochia</taxon>
    </lineage>
</organism>
<reference evidence="2 3" key="1">
    <citation type="submission" date="2021-07" db="EMBL/GenBank/DDBJ databases">
        <title>The Aristolochia fimbriata genome: insights into angiosperm evolution, floral development and chemical biosynthesis.</title>
        <authorList>
            <person name="Jiao Y."/>
        </authorList>
    </citation>
    <scope>NUCLEOTIDE SEQUENCE [LARGE SCALE GENOMIC DNA]</scope>
    <source>
        <strain evidence="2">IBCAS-2021</strain>
        <tissue evidence="2">Leaf</tissue>
    </source>
</reference>
<keyword evidence="3" id="KW-1185">Reference proteome</keyword>
<evidence type="ECO:0000313" key="3">
    <source>
        <dbReference type="Proteomes" id="UP000825729"/>
    </source>
</evidence>
<evidence type="ECO:0000256" key="1">
    <source>
        <dbReference type="SAM" id="MobiDB-lite"/>
    </source>
</evidence>
<evidence type="ECO:0000313" key="2">
    <source>
        <dbReference type="EMBL" id="KAG9457699.1"/>
    </source>
</evidence>
<protein>
    <submittedName>
        <fullName evidence="2">Uncharacterized protein</fullName>
    </submittedName>
</protein>
<accession>A0AAV7FAR9</accession>
<feature type="region of interest" description="Disordered" evidence="1">
    <location>
        <begin position="120"/>
        <end position="140"/>
    </location>
</feature>
<name>A0AAV7FAR9_ARIFI</name>
<feature type="compositionally biased region" description="Basic and acidic residues" evidence="1">
    <location>
        <begin position="123"/>
        <end position="132"/>
    </location>
</feature>
<dbReference type="AlphaFoldDB" id="A0AAV7FAR9"/>
<sequence length="140" mass="15125">MEVAPTSIQLQASLIIQEVAPPVVREDVAPSVQEAVEVLQEEAPVIEEVVEVVQERAPVVQEEALVVQDTVTSLTLPAPPTSTPLLTSSQDWAESDAREAFDALSSKLDNAKITLDEATEDLSEAKVHEEKLQSVGNAWN</sequence>
<dbReference type="Proteomes" id="UP000825729">
    <property type="component" value="Unassembled WGS sequence"/>
</dbReference>
<dbReference type="EMBL" id="JAINDJ010000002">
    <property type="protein sequence ID" value="KAG9457699.1"/>
    <property type="molecule type" value="Genomic_DNA"/>
</dbReference>